<dbReference type="Pfam" id="PF17172">
    <property type="entry name" value="GST_N_4"/>
    <property type="match status" value="1"/>
</dbReference>
<dbReference type="Gene3D" id="1.20.1050.10">
    <property type="match status" value="1"/>
</dbReference>
<dbReference type="CDD" id="cd03080">
    <property type="entry name" value="GST_N_Metaxin_like"/>
    <property type="match status" value="1"/>
</dbReference>
<evidence type="ECO:0000259" key="1">
    <source>
        <dbReference type="PROSITE" id="PS50404"/>
    </source>
</evidence>
<dbReference type="InterPro" id="IPR040079">
    <property type="entry name" value="Glutathione_S-Trfase"/>
</dbReference>
<dbReference type="InterPro" id="IPR026928">
    <property type="entry name" value="FAX/IsoI-like"/>
</dbReference>
<dbReference type="InterPro" id="IPR050931">
    <property type="entry name" value="Mito_Protein_Transport_Metaxin"/>
</dbReference>
<dbReference type="PATRIC" id="fig|28084.5.peg.666"/>
<organism evidence="2 3">
    <name type="scientific">Legionella cherrii</name>
    <dbReference type="NCBI Taxonomy" id="28084"/>
    <lineage>
        <taxon>Bacteria</taxon>
        <taxon>Pseudomonadati</taxon>
        <taxon>Pseudomonadota</taxon>
        <taxon>Gammaproteobacteria</taxon>
        <taxon>Legionellales</taxon>
        <taxon>Legionellaceae</taxon>
        <taxon>Legionella</taxon>
    </lineage>
</organism>
<dbReference type="AlphaFoldDB" id="A0A0W0SGP9"/>
<protein>
    <recommendedName>
        <fullName evidence="1">GST N-terminal domain-containing protein</fullName>
    </recommendedName>
</protein>
<dbReference type="SFLD" id="SFLDS00019">
    <property type="entry name" value="Glutathione_Transferase_(cytos"/>
    <property type="match status" value="1"/>
</dbReference>
<dbReference type="InterPro" id="IPR036249">
    <property type="entry name" value="Thioredoxin-like_sf"/>
</dbReference>
<dbReference type="PROSITE" id="PS50404">
    <property type="entry name" value="GST_NTER"/>
    <property type="match status" value="1"/>
</dbReference>
<feature type="domain" description="GST N-terminal" evidence="1">
    <location>
        <begin position="1"/>
        <end position="78"/>
    </location>
</feature>
<dbReference type="EMBL" id="LNXW01000009">
    <property type="protein sequence ID" value="KTC82353.1"/>
    <property type="molecule type" value="Genomic_DNA"/>
</dbReference>
<dbReference type="Gene3D" id="3.40.30.10">
    <property type="entry name" value="Glutaredoxin"/>
    <property type="match status" value="1"/>
</dbReference>
<dbReference type="Pfam" id="PF17171">
    <property type="entry name" value="GST_C_6"/>
    <property type="match status" value="1"/>
</dbReference>
<dbReference type="SUPFAM" id="SSF47616">
    <property type="entry name" value="GST C-terminal domain-like"/>
    <property type="match status" value="1"/>
</dbReference>
<dbReference type="Proteomes" id="UP000054921">
    <property type="component" value="Unassembled WGS sequence"/>
</dbReference>
<dbReference type="OrthoDB" id="9810080at2"/>
<dbReference type="GO" id="GO:0005737">
    <property type="term" value="C:cytoplasm"/>
    <property type="evidence" value="ECO:0007669"/>
    <property type="project" value="TreeGrafter"/>
</dbReference>
<comment type="caution">
    <text evidence="2">The sequence shown here is derived from an EMBL/GenBank/DDBJ whole genome shotgun (WGS) entry which is preliminary data.</text>
</comment>
<dbReference type="InterPro" id="IPR004045">
    <property type="entry name" value="Glutathione_S-Trfase_N"/>
</dbReference>
<sequence length="235" mass="27351">MIKLYQFPSAWSLPNPSPFCMKLETYLRMAKLPFETVSVIDPRRAPKKKLPVISDDGRKIADSGFIIDYLQQKYGDPLDRHLTSAQKAEAVAVRRMLEEHLYWVIVYSRWIDDRYWPTTKEAFFGHLKQPLSYIVPKLIQRKIRHDLYRQGLGRHTTTEVYQLGIADLDAVSILLEEGEFFMGNEPTSIDACVYAFLQSIIQPPIPSPLQEYAQSHPRFLGYCARMTKMFYPELN</sequence>
<gene>
    <name evidence="2" type="ORF">Lche_0617</name>
</gene>
<dbReference type="RefSeq" id="WP_058387383.1">
    <property type="nucleotide sequence ID" value="NZ_LNXW01000009.1"/>
</dbReference>
<dbReference type="InterPro" id="IPR012336">
    <property type="entry name" value="Thioredoxin-like_fold"/>
</dbReference>
<dbReference type="CDD" id="cd03193">
    <property type="entry name" value="GST_C_Metaxin"/>
    <property type="match status" value="1"/>
</dbReference>
<dbReference type="InterPro" id="IPR036282">
    <property type="entry name" value="Glutathione-S-Trfase_C_sf"/>
</dbReference>
<name>A0A0W0SGP9_9GAMM</name>
<dbReference type="SFLD" id="SFLDG01200">
    <property type="entry name" value="SUF1.1"/>
    <property type="match status" value="1"/>
</dbReference>
<proteinExistence type="predicted"/>
<dbReference type="SUPFAM" id="SSF52833">
    <property type="entry name" value="Thioredoxin-like"/>
    <property type="match status" value="1"/>
</dbReference>
<dbReference type="SFLD" id="SFLDG01180">
    <property type="entry name" value="SUF1"/>
    <property type="match status" value="1"/>
</dbReference>
<dbReference type="STRING" id="28084.Lche_0617"/>
<evidence type="ECO:0000313" key="2">
    <source>
        <dbReference type="EMBL" id="KTC82353.1"/>
    </source>
</evidence>
<dbReference type="InterPro" id="IPR033468">
    <property type="entry name" value="Metaxin_GST"/>
</dbReference>
<reference evidence="2 3" key="1">
    <citation type="submission" date="2015-11" db="EMBL/GenBank/DDBJ databases">
        <title>Genomic analysis of 38 Legionella species identifies large and diverse effector repertoires.</title>
        <authorList>
            <person name="Burstein D."/>
            <person name="Amaro F."/>
            <person name="Zusman T."/>
            <person name="Lifshitz Z."/>
            <person name="Cohen O."/>
            <person name="Gilbert J.A."/>
            <person name="Pupko T."/>
            <person name="Shuman H.A."/>
            <person name="Segal G."/>
        </authorList>
    </citation>
    <scope>NUCLEOTIDE SEQUENCE [LARGE SCALE GENOMIC DNA]</scope>
    <source>
        <strain evidence="2 3">ORW</strain>
    </source>
</reference>
<accession>A0A0W0SGP9</accession>
<evidence type="ECO:0000313" key="3">
    <source>
        <dbReference type="Proteomes" id="UP000054921"/>
    </source>
</evidence>
<dbReference type="PANTHER" id="PTHR12289">
    <property type="entry name" value="METAXIN RELATED"/>
    <property type="match status" value="1"/>
</dbReference>
<dbReference type="PANTHER" id="PTHR12289:SF41">
    <property type="entry name" value="FAILED AXON CONNECTIONS-RELATED"/>
    <property type="match status" value="1"/>
</dbReference>